<feature type="domain" description="OmpA-like" evidence="2">
    <location>
        <begin position="69"/>
        <end position="141"/>
    </location>
</feature>
<dbReference type="SUPFAM" id="SSF103088">
    <property type="entry name" value="OmpA-like"/>
    <property type="match status" value="1"/>
</dbReference>
<accession>A0A3G9GJ16</accession>
<keyword evidence="4" id="KW-1185">Reference proteome</keyword>
<reference evidence="4" key="1">
    <citation type="journal article" date="2017" name="Biotechnol. Biofuels">
        <title>Evaluation of environmental bacterial communities as a factor affecting the growth of duckweed Lemna minor.</title>
        <authorList>
            <person name="Ishizawa H."/>
            <person name="Kuroda M."/>
            <person name="Morikawa M."/>
            <person name="Ike M."/>
        </authorList>
    </citation>
    <scope>NUCLEOTIDE SEQUENCE [LARGE SCALE GENOMIC DNA]</scope>
    <source>
        <strain evidence="4">H3</strain>
    </source>
</reference>
<reference evidence="4" key="3">
    <citation type="journal article" date="2017" name="Plant Physiol. Biochem.">
        <title>Differential oxidative and antioxidative response of duckweed Lemna minor toward plant growth promoting/inhibiting bacteria.</title>
        <authorList>
            <person name="Ishizawa H."/>
            <person name="Kuroda M."/>
            <person name="Morikawa M."/>
            <person name="Ike M."/>
        </authorList>
    </citation>
    <scope>NUCLEOTIDE SEQUENCE [LARGE SCALE GENOMIC DNA]</scope>
    <source>
        <strain evidence="4">H3</strain>
    </source>
</reference>
<dbReference type="KEGG" id="amah:DLM_1901"/>
<feature type="signal peptide" evidence="1">
    <location>
        <begin position="1"/>
        <end position="21"/>
    </location>
</feature>
<organism evidence="3 4">
    <name type="scientific">Aquitalea magnusonii</name>
    <dbReference type="NCBI Taxonomy" id="332411"/>
    <lineage>
        <taxon>Bacteria</taxon>
        <taxon>Pseudomonadati</taxon>
        <taxon>Pseudomonadota</taxon>
        <taxon>Betaproteobacteria</taxon>
        <taxon>Neisseriales</taxon>
        <taxon>Chromobacteriaceae</taxon>
        <taxon>Aquitalea</taxon>
    </lineage>
</organism>
<dbReference type="InterPro" id="IPR036737">
    <property type="entry name" value="OmpA-like_sf"/>
</dbReference>
<dbReference type="EMBL" id="AP018823">
    <property type="protein sequence ID" value="BBF85517.1"/>
    <property type="molecule type" value="Genomic_DNA"/>
</dbReference>
<evidence type="ECO:0000256" key="1">
    <source>
        <dbReference type="SAM" id="SignalP"/>
    </source>
</evidence>
<proteinExistence type="predicted"/>
<dbReference type="Gene3D" id="3.30.1330.60">
    <property type="entry name" value="OmpA-like domain"/>
    <property type="match status" value="1"/>
</dbReference>
<protein>
    <recommendedName>
        <fullName evidence="2">OmpA-like domain-containing protein</fullName>
    </recommendedName>
</protein>
<evidence type="ECO:0000259" key="2">
    <source>
        <dbReference type="Pfam" id="PF00691"/>
    </source>
</evidence>
<dbReference type="Pfam" id="PF00691">
    <property type="entry name" value="OmpA"/>
    <property type="match status" value="1"/>
</dbReference>
<dbReference type="RefSeq" id="WP_167467078.1">
    <property type="nucleotide sequence ID" value="NZ_AP018823.1"/>
</dbReference>
<keyword evidence="1" id="KW-0732">Signal</keyword>
<sequence>MKRILLCCLASLALSACSSNKAPQAPASTPVAAAPQAAQPVTDSAALAKAALDKKIDANMAANPAFVPFANDSRELDEVGKGQILRQIASFQSDKKLIVRGYCQRGSTSNARAVAHARAVAVKQFLVASGVSAKHIILRINTDKQAQGVQISGK</sequence>
<gene>
    <name evidence="3" type="ORF">DLM_1901</name>
</gene>
<evidence type="ECO:0000313" key="4">
    <source>
        <dbReference type="Proteomes" id="UP000198290"/>
    </source>
</evidence>
<dbReference type="PROSITE" id="PS51257">
    <property type="entry name" value="PROKAR_LIPOPROTEIN"/>
    <property type="match status" value="1"/>
</dbReference>
<feature type="chain" id="PRO_5018157739" description="OmpA-like domain-containing protein" evidence="1">
    <location>
        <begin position="22"/>
        <end position="154"/>
    </location>
</feature>
<dbReference type="AlphaFoldDB" id="A0A3G9GJ16"/>
<dbReference type="Proteomes" id="UP000198290">
    <property type="component" value="Chromosome"/>
</dbReference>
<reference evidence="3 4" key="2">
    <citation type="journal article" date="2017" name="Genome Announc.">
        <title>Draft genome sequence of Aquitalea magnusonii strain H3, a plant growth-promoting bacterium of duckweed Lemna minor.</title>
        <authorList>
            <person name="Ishizawa H."/>
            <person name="Kuroda M."/>
            <person name="Ike M."/>
        </authorList>
    </citation>
    <scope>NUCLEOTIDE SEQUENCE [LARGE SCALE GENOMIC DNA]</scope>
    <source>
        <strain evidence="3 4">H3</strain>
    </source>
</reference>
<name>A0A3G9GJ16_9NEIS</name>
<dbReference type="InterPro" id="IPR006665">
    <property type="entry name" value="OmpA-like"/>
</dbReference>
<evidence type="ECO:0000313" key="3">
    <source>
        <dbReference type="EMBL" id="BBF85517.1"/>
    </source>
</evidence>